<evidence type="ECO:0000256" key="3">
    <source>
        <dbReference type="ARBA" id="ARBA00022573"/>
    </source>
</evidence>
<proteinExistence type="inferred from homology"/>
<keyword evidence="7" id="KW-1185">Reference proteome</keyword>
<evidence type="ECO:0000256" key="4">
    <source>
        <dbReference type="ARBA" id="ARBA00023235"/>
    </source>
</evidence>
<comment type="caution">
    <text evidence="6">The sequence shown here is derived from an EMBL/GenBank/DDBJ whole genome shotgun (WGS) entry which is preliminary data.</text>
</comment>
<accession>A0A8J7DL66</accession>
<dbReference type="PANTHER" id="PTHR43588">
    <property type="entry name" value="COBALT-PRECORRIN-8 METHYLMUTASE"/>
    <property type="match status" value="1"/>
</dbReference>
<dbReference type="EMBL" id="JADEWZ010000001">
    <property type="protein sequence ID" value="MBE9114308.1"/>
    <property type="molecule type" value="Genomic_DNA"/>
</dbReference>
<dbReference type="Proteomes" id="UP000654482">
    <property type="component" value="Unassembled WGS sequence"/>
</dbReference>
<dbReference type="InterPro" id="IPR003722">
    <property type="entry name" value="Cbl_synth_CobH/CbiC"/>
</dbReference>
<dbReference type="UniPathway" id="UPA00148"/>
<dbReference type="Gene3D" id="3.40.50.10230">
    <property type="entry name" value="Cobalamin biosynthesis CobH/CbiC, precorrin-8X methylmutase"/>
    <property type="match status" value="1"/>
</dbReference>
<reference evidence="6" key="1">
    <citation type="submission" date="2020-10" db="EMBL/GenBank/DDBJ databases">
        <authorList>
            <person name="Castelo-Branco R."/>
            <person name="Eusebio N."/>
            <person name="Adriana R."/>
            <person name="Vieira A."/>
            <person name="Brugerolle De Fraissinette N."/>
            <person name="Rezende De Castro R."/>
            <person name="Schneider M.P."/>
            <person name="Vasconcelos V."/>
            <person name="Leao P.N."/>
        </authorList>
    </citation>
    <scope>NUCLEOTIDE SEQUENCE</scope>
    <source>
        <strain evidence="6">LEGE 07157</strain>
    </source>
</reference>
<dbReference type="PANTHER" id="PTHR43588:SF1">
    <property type="entry name" value="COBALT-PRECORRIN-8 METHYLMUTASE"/>
    <property type="match status" value="1"/>
</dbReference>
<dbReference type="InterPro" id="IPR036588">
    <property type="entry name" value="CobH/CbiC_sf"/>
</dbReference>
<evidence type="ECO:0000256" key="2">
    <source>
        <dbReference type="ARBA" id="ARBA00009774"/>
    </source>
</evidence>
<dbReference type="GO" id="GO:0016993">
    <property type="term" value="F:precorrin-8X methylmutase activity"/>
    <property type="evidence" value="ECO:0007669"/>
    <property type="project" value="InterPro"/>
</dbReference>
<dbReference type="Pfam" id="PF02570">
    <property type="entry name" value="CbiC"/>
    <property type="match status" value="1"/>
</dbReference>
<evidence type="ECO:0000259" key="5">
    <source>
        <dbReference type="Pfam" id="PF02570"/>
    </source>
</evidence>
<dbReference type="SUPFAM" id="SSF63965">
    <property type="entry name" value="Precorrin-8X methylmutase CbiC/CobH"/>
    <property type="match status" value="1"/>
</dbReference>
<evidence type="ECO:0000313" key="7">
    <source>
        <dbReference type="Proteomes" id="UP000654482"/>
    </source>
</evidence>
<organism evidence="6 7">
    <name type="scientific">Lusitaniella coriacea LEGE 07157</name>
    <dbReference type="NCBI Taxonomy" id="945747"/>
    <lineage>
        <taxon>Bacteria</taxon>
        <taxon>Bacillati</taxon>
        <taxon>Cyanobacteriota</taxon>
        <taxon>Cyanophyceae</taxon>
        <taxon>Spirulinales</taxon>
        <taxon>Lusitaniellaceae</taxon>
        <taxon>Lusitaniella</taxon>
    </lineage>
</organism>
<gene>
    <name evidence="6" type="ORF">IQ249_00205</name>
</gene>
<evidence type="ECO:0000313" key="6">
    <source>
        <dbReference type="EMBL" id="MBE9114308.1"/>
    </source>
</evidence>
<dbReference type="GO" id="GO:0009236">
    <property type="term" value="P:cobalamin biosynthetic process"/>
    <property type="evidence" value="ECO:0007669"/>
    <property type="project" value="UniProtKB-UniPathway"/>
</dbReference>
<comment type="pathway">
    <text evidence="1">Cofactor biosynthesis; adenosylcobalamin biosynthesis.</text>
</comment>
<protein>
    <submittedName>
        <fullName evidence="6">Cobalt-precorrin-8X methylmutase</fullName>
    </submittedName>
</protein>
<dbReference type="RefSeq" id="WP_194027399.1">
    <property type="nucleotide sequence ID" value="NZ_JADEWZ010000001.1"/>
</dbReference>
<name>A0A8J7DL66_9CYAN</name>
<comment type="similarity">
    <text evidence="2">Belongs to the CobH/CbiC family.</text>
</comment>
<feature type="domain" description="Cobalamin biosynthesis precorrin-8X methylmutase CobH/CbiC" evidence="5">
    <location>
        <begin position="8"/>
        <end position="197"/>
    </location>
</feature>
<dbReference type="AlphaFoldDB" id="A0A8J7DL66"/>
<sequence length="207" mass="22014">MTELDHPITHQSFAIIDRELGELPLNEKEFAIARRVIHATADFEFASLLHFSPGSIESAIAALQNSCPIVTDVNMVKHGIAGMVAKTFNNPLFAAIDFAAEPLPGKTRTETGLLRCWERYPQAVYAIGNAPTALLALCKCCATAPVPPALVVGAPVGFVSVIESKKALAQLPVAQIRVEGRKGGSPVAAAIVNALLVLAWNDLNPKL</sequence>
<dbReference type="NCBIfam" id="NF004620">
    <property type="entry name" value="PRK05954.1"/>
    <property type="match status" value="1"/>
</dbReference>
<keyword evidence="3" id="KW-0169">Cobalamin biosynthesis</keyword>
<keyword evidence="4" id="KW-0413">Isomerase</keyword>
<evidence type="ECO:0000256" key="1">
    <source>
        <dbReference type="ARBA" id="ARBA00004953"/>
    </source>
</evidence>